<evidence type="ECO:0000313" key="2">
    <source>
        <dbReference type="EMBL" id="SUJ00143.1"/>
    </source>
</evidence>
<dbReference type="AlphaFoldDB" id="A0A380BGI1"/>
<reference evidence="2 3" key="1">
    <citation type="submission" date="2018-06" db="EMBL/GenBank/DDBJ databases">
        <authorList>
            <consortium name="Pathogen Informatics"/>
            <person name="Doyle S."/>
        </authorList>
    </citation>
    <scope>NUCLEOTIDE SEQUENCE [LARGE SCALE GENOMIC DNA]</scope>
    <source>
        <strain evidence="2 3">NCTC10738</strain>
    </source>
</reference>
<keyword evidence="3" id="KW-1185">Reference proteome</keyword>
<proteinExistence type="predicted"/>
<dbReference type="RefSeq" id="WP_115390108.1">
    <property type="nucleotide sequence ID" value="NZ_JADZGQ010000031.1"/>
</dbReference>
<protein>
    <recommendedName>
        <fullName evidence="1">DUF6881 domain-containing protein</fullName>
    </recommendedName>
</protein>
<accession>A0A380BGI1</accession>
<dbReference type="Pfam" id="PF21812">
    <property type="entry name" value="DUF6881"/>
    <property type="match status" value="1"/>
</dbReference>
<evidence type="ECO:0000259" key="1">
    <source>
        <dbReference type="Pfam" id="PF21812"/>
    </source>
</evidence>
<evidence type="ECO:0000313" key="3">
    <source>
        <dbReference type="Proteomes" id="UP000254069"/>
    </source>
</evidence>
<sequence>MRYIDVEWKHDFNYEPTRLVSEIGPDGYEIRKLEFFPDGLVGFAFESIESLNTRLGIDMVPSLEEINSQEEFQGKSTSKEQFELLWHKHVPSSS</sequence>
<organism evidence="2 3">
    <name type="scientific">Shewanella algae</name>
    <dbReference type="NCBI Taxonomy" id="38313"/>
    <lineage>
        <taxon>Bacteria</taxon>
        <taxon>Pseudomonadati</taxon>
        <taxon>Pseudomonadota</taxon>
        <taxon>Gammaproteobacteria</taxon>
        <taxon>Alteromonadales</taxon>
        <taxon>Shewanellaceae</taxon>
        <taxon>Shewanella</taxon>
    </lineage>
</organism>
<dbReference type="InterPro" id="IPR049248">
    <property type="entry name" value="DUF6881"/>
</dbReference>
<gene>
    <name evidence="2" type="ORF">NCTC10738_03072</name>
</gene>
<name>A0A380BGI1_9GAMM</name>
<dbReference type="Proteomes" id="UP000254069">
    <property type="component" value="Unassembled WGS sequence"/>
</dbReference>
<feature type="domain" description="DUF6881" evidence="1">
    <location>
        <begin position="2"/>
        <end position="90"/>
    </location>
</feature>
<dbReference type="EMBL" id="UGYO01000002">
    <property type="protein sequence ID" value="SUJ00143.1"/>
    <property type="molecule type" value="Genomic_DNA"/>
</dbReference>